<protein>
    <submittedName>
        <fullName evidence="2">Hydrolase</fullName>
    </submittedName>
</protein>
<dbReference type="PRINTS" id="PR00111">
    <property type="entry name" value="ABHYDROLASE"/>
</dbReference>
<comment type="caution">
    <text evidence="2">The sequence shown here is derived from an EMBL/GenBank/DDBJ whole genome shotgun (WGS) entry which is preliminary data.</text>
</comment>
<reference evidence="2 3" key="1">
    <citation type="submission" date="2019-07" db="EMBL/GenBank/DDBJ databases">
        <title>Whole genome shotgun sequence of Skermanella aerolata NBRC 106429.</title>
        <authorList>
            <person name="Hosoyama A."/>
            <person name="Uohara A."/>
            <person name="Ohji S."/>
            <person name="Ichikawa N."/>
        </authorList>
    </citation>
    <scope>NUCLEOTIDE SEQUENCE [LARGE SCALE GENOMIC DNA]</scope>
    <source>
        <strain evidence="2 3">NBRC 106429</strain>
    </source>
</reference>
<dbReference type="Gene3D" id="3.40.50.1820">
    <property type="entry name" value="alpha/beta hydrolase"/>
    <property type="match status" value="1"/>
</dbReference>
<dbReference type="RefSeq" id="WP_044426246.1">
    <property type="nucleotide sequence ID" value="NZ_BJYZ01000003.1"/>
</dbReference>
<dbReference type="OrthoDB" id="9791366at2"/>
<sequence length="279" mass="30909">MGQPLLHFPILEGHEVAVTEWGAGRSATVVLWHGLARSSADFRDLAEALAPHYRVLAADQIGRGLSQWARDPASDYSFESYGRIAVALCDHFGVGQMRWVGTSMGGALGVRMAGGPLRDRITHLVINDIAPELPAPAVERILAYVGNPPVFDTMAELEGWLRKAYLPYGHLSEAQWRHMARTSFRRRDDGRITAHYDPKIVQQFTGHPRDYDQWEDYERIGARTLLLRGADSDLLLPDPAKRMTETGPRATLVTVPACGHAPALNVPDQIGRVRDFLAS</sequence>
<evidence type="ECO:0000259" key="1">
    <source>
        <dbReference type="Pfam" id="PF00561"/>
    </source>
</evidence>
<dbReference type="Proteomes" id="UP000321523">
    <property type="component" value="Unassembled WGS sequence"/>
</dbReference>
<dbReference type="PANTHER" id="PTHR43194">
    <property type="entry name" value="HYDROLASE ALPHA/BETA FOLD FAMILY"/>
    <property type="match status" value="1"/>
</dbReference>
<accession>A0A512DJP9</accession>
<dbReference type="InterPro" id="IPR050228">
    <property type="entry name" value="Carboxylesterase_BioH"/>
</dbReference>
<dbReference type="InterPro" id="IPR029058">
    <property type="entry name" value="AB_hydrolase_fold"/>
</dbReference>
<dbReference type="PANTHER" id="PTHR43194:SF2">
    <property type="entry name" value="PEROXISOMAL MEMBRANE PROTEIN LPX1"/>
    <property type="match status" value="1"/>
</dbReference>
<dbReference type="SUPFAM" id="SSF53474">
    <property type="entry name" value="alpha/beta-Hydrolases"/>
    <property type="match status" value="1"/>
</dbReference>
<evidence type="ECO:0000313" key="3">
    <source>
        <dbReference type="Proteomes" id="UP000321523"/>
    </source>
</evidence>
<organism evidence="2 3">
    <name type="scientific">Skermanella aerolata</name>
    <dbReference type="NCBI Taxonomy" id="393310"/>
    <lineage>
        <taxon>Bacteria</taxon>
        <taxon>Pseudomonadati</taxon>
        <taxon>Pseudomonadota</taxon>
        <taxon>Alphaproteobacteria</taxon>
        <taxon>Rhodospirillales</taxon>
        <taxon>Azospirillaceae</taxon>
        <taxon>Skermanella</taxon>
    </lineage>
</organism>
<keyword evidence="2" id="KW-0378">Hydrolase</keyword>
<name>A0A512DJP9_9PROT</name>
<evidence type="ECO:0000313" key="2">
    <source>
        <dbReference type="EMBL" id="GEO36699.1"/>
    </source>
</evidence>
<keyword evidence="3" id="KW-1185">Reference proteome</keyword>
<dbReference type="GO" id="GO:0016787">
    <property type="term" value="F:hydrolase activity"/>
    <property type="evidence" value="ECO:0007669"/>
    <property type="project" value="UniProtKB-KW"/>
</dbReference>
<dbReference type="InterPro" id="IPR000073">
    <property type="entry name" value="AB_hydrolase_1"/>
</dbReference>
<dbReference type="EMBL" id="BJYZ01000003">
    <property type="protein sequence ID" value="GEO36699.1"/>
    <property type="molecule type" value="Genomic_DNA"/>
</dbReference>
<feature type="domain" description="AB hydrolase-1" evidence="1">
    <location>
        <begin position="28"/>
        <end position="262"/>
    </location>
</feature>
<gene>
    <name evidence="2" type="ORF">SAE02_08470</name>
</gene>
<proteinExistence type="predicted"/>
<dbReference type="Pfam" id="PF00561">
    <property type="entry name" value="Abhydrolase_1"/>
    <property type="match status" value="1"/>
</dbReference>
<dbReference type="AlphaFoldDB" id="A0A512DJP9"/>